<organism evidence="2 3">
    <name type="scientific">Falsarthrobacter nasiphocae</name>
    <dbReference type="NCBI Taxonomy" id="189863"/>
    <lineage>
        <taxon>Bacteria</taxon>
        <taxon>Bacillati</taxon>
        <taxon>Actinomycetota</taxon>
        <taxon>Actinomycetes</taxon>
        <taxon>Micrococcales</taxon>
        <taxon>Micrococcaceae</taxon>
        <taxon>Falsarthrobacter</taxon>
    </lineage>
</organism>
<comment type="caution">
    <text evidence="2">The sequence shown here is derived from an EMBL/GenBank/DDBJ whole genome shotgun (WGS) entry which is preliminary data.</text>
</comment>
<dbReference type="Proteomes" id="UP001247307">
    <property type="component" value="Unassembled WGS sequence"/>
</dbReference>
<gene>
    <name evidence="2" type="ORF">J2S35_000468</name>
</gene>
<evidence type="ECO:0000313" key="2">
    <source>
        <dbReference type="EMBL" id="MDR6891528.1"/>
    </source>
</evidence>
<evidence type="ECO:0000313" key="3">
    <source>
        <dbReference type="Proteomes" id="UP001247307"/>
    </source>
</evidence>
<protein>
    <recommendedName>
        <fullName evidence="1">Polysaccharide biosynthesis enzyme WcbI domain-containing protein</fullName>
    </recommendedName>
</protein>
<accession>A0AAE3YCU2</accession>
<dbReference type="Gene3D" id="3.40.50.12080">
    <property type="match status" value="1"/>
</dbReference>
<evidence type="ECO:0000259" key="1">
    <source>
        <dbReference type="Pfam" id="PF18588"/>
    </source>
</evidence>
<feature type="domain" description="Polysaccharide biosynthesis enzyme WcbI" evidence="1">
    <location>
        <begin position="29"/>
        <end position="237"/>
    </location>
</feature>
<dbReference type="AlphaFoldDB" id="A0AAE3YCU2"/>
<name>A0AAE3YCU2_9MICC</name>
<keyword evidence="3" id="KW-1185">Reference proteome</keyword>
<sequence>MDPLDAARRRHFGHFYGLDGLPDGDSPFVVVHGNCQAGSLRRLIEAAGARAVRIPPVHELAPDDVPLLHALVARADALVSQPVAAGYHDLPLGVSDLAALLPAGAPTVLVPVLRFAGHFPFQVTVRPSFAPSIDPPLVPYHDLRTIIVASEFPRERAFTPAMAARFEDLTDSVTTEAVQRVAAASVEAMAVRERHHGTVAVSPVLAGEVRLRRTHHTLNHPTNAFFESAAVPVIAALAEALGGGAGLDPSPSAPEAEMLGGIRARIEPVAERAFPGAVTAGPWTVGGEPLADDALRDAQLAWYRDNPGFVDAGLARHADTLALLGLPC</sequence>
<reference evidence="2" key="1">
    <citation type="submission" date="2023-07" db="EMBL/GenBank/DDBJ databases">
        <title>Sequencing the genomes of 1000 actinobacteria strains.</title>
        <authorList>
            <person name="Klenk H.-P."/>
        </authorList>
    </citation>
    <scope>NUCLEOTIDE SEQUENCE</scope>
    <source>
        <strain evidence="2">DSM 13988</strain>
    </source>
</reference>
<dbReference type="RefSeq" id="WP_309849415.1">
    <property type="nucleotide sequence ID" value="NZ_BAAAIU010000022.1"/>
</dbReference>
<dbReference type="InterPro" id="IPR041307">
    <property type="entry name" value="WcbI"/>
</dbReference>
<dbReference type="EMBL" id="JAVDUI010000001">
    <property type="protein sequence ID" value="MDR6891528.1"/>
    <property type="molecule type" value="Genomic_DNA"/>
</dbReference>
<proteinExistence type="predicted"/>
<dbReference type="Pfam" id="PF18588">
    <property type="entry name" value="WcbI"/>
    <property type="match status" value="1"/>
</dbReference>